<organism evidence="1 2">
    <name type="scientific">Enterococcus gallinarum</name>
    <dbReference type="NCBI Taxonomy" id="1353"/>
    <lineage>
        <taxon>Bacteria</taxon>
        <taxon>Bacillati</taxon>
        <taxon>Bacillota</taxon>
        <taxon>Bacilli</taxon>
        <taxon>Lactobacillales</taxon>
        <taxon>Enterococcaceae</taxon>
        <taxon>Enterococcus</taxon>
    </lineage>
</organism>
<dbReference type="RefSeq" id="WP_232043842.1">
    <property type="nucleotide sequence ID" value="NZ_JARPZN010000027.1"/>
</dbReference>
<evidence type="ECO:0000313" key="1">
    <source>
        <dbReference type="EMBL" id="MDT2692016.1"/>
    </source>
</evidence>
<proteinExistence type="predicted"/>
<evidence type="ECO:0000313" key="2">
    <source>
        <dbReference type="Proteomes" id="UP001183682"/>
    </source>
</evidence>
<reference evidence="1" key="1">
    <citation type="submission" date="2023-03" db="EMBL/GenBank/DDBJ databases">
        <authorList>
            <person name="Shen W."/>
            <person name="Cai J."/>
        </authorList>
    </citation>
    <scope>NUCLEOTIDE SEQUENCE</scope>
    <source>
        <strain evidence="1">K69-2</strain>
    </source>
</reference>
<gene>
    <name evidence="1" type="ORF">P7E30_17760</name>
</gene>
<dbReference type="EMBL" id="JARPZN010000027">
    <property type="protein sequence ID" value="MDT2692016.1"/>
    <property type="molecule type" value="Genomic_DNA"/>
</dbReference>
<dbReference type="Proteomes" id="UP001183682">
    <property type="component" value="Unassembled WGS sequence"/>
</dbReference>
<sequence length="59" mass="7294">MDDAAFEDLELHVLTLAFQIEELKKNATINKQRNSLKMIEADYRYYKRQYDQQVKKWRR</sequence>
<protein>
    <submittedName>
        <fullName evidence="1">Uncharacterized protein</fullName>
    </submittedName>
</protein>
<comment type="caution">
    <text evidence="1">The sequence shown here is derived from an EMBL/GenBank/DDBJ whole genome shotgun (WGS) entry which is preliminary data.</text>
</comment>
<dbReference type="AlphaFoldDB" id="A0AAE4KZ42"/>
<accession>A0AAE4KZ42</accession>
<name>A0AAE4KZ42_ENTGA</name>